<dbReference type="InterPro" id="IPR050126">
    <property type="entry name" value="Ap4A_hydrolase"/>
</dbReference>
<dbReference type="RefSeq" id="WP_213513947.1">
    <property type="nucleotide sequence ID" value="NZ_BOSE01000002.1"/>
</dbReference>
<dbReference type="InterPro" id="IPR029052">
    <property type="entry name" value="Metallo-depent_PP-like"/>
</dbReference>
<dbReference type="Gene3D" id="3.60.21.10">
    <property type="match status" value="1"/>
</dbReference>
<evidence type="ECO:0000313" key="3">
    <source>
        <dbReference type="Proteomes" id="UP000683139"/>
    </source>
</evidence>
<dbReference type="PANTHER" id="PTHR42850">
    <property type="entry name" value="METALLOPHOSPHOESTERASE"/>
    <property type="match status" value="1"/>
</dbReference>
<sequence length="238" mass="26435">MNAVQHGSARRSSRRLLAISDIHGQRQGFLSLLEAAQYDASKDQLVILGDFIEAGEPITWRLVDTVHQLVDKGAVALPGNHELKLATLRRGSAAHRLRYLRFIRKLPLFYKASGYLFVHAGVRPGLPLSLHPARELTEIRESFTRHPLSTLRAKLDSDAEGTAGQRIVFGHTPTFKLGANPGSLYVDDCRIGIDTGAKHGYRLSLVDFTNSLCYSCSTNAEYRAGDVYVYHVPGLRKR</sequence>
<protein>
    <submittedName>
        <fullName evidence="2">Serine/threonine protein phosphatase</fullName>
    </submittedName>
</protein>
<dbReference type="Proteomes" id="UP000683139">
    <property type="component" value="Unassembled WGS sequence"/>
</dbReference>
<dbReference type="Pfam" id="PF00149">
    <property type="entry name" value="Metallophos"/>
    <property type="match status" value="1"/>
</dbReference>
<feature type="domain" description="Calcineurin-like phosphoesterase" evidence="1">
    <location>
        <begin position="15"/>
        <end position="175"/>
    </location>
</feature>
<name>A0A919YLG5_9BACL</name>
<comment type="caution">
    <text evidence="2">The sequence shown here is derived from an EMBL/GenBank/DDBJ whole genome shotgun (WGS) entry which is preliminary data.</text>
</comment>
<proteinExistence type="predicted"/>
<dbReference type="AlphaFoldDB" id="A0A919YLG5"/>
<keyword evidence="3" id="KW-1185">Reference proteome</keyword>
<evidence type="ECO:0000259" key="1">
    <source>
        <dbReference type="Pfam" id="PF00149"/>
    </source>
</evidence>
<dbReference type="SUPFAM" id="SSF56300">
    <property type="entry name" value="Metallo-dependent phosphatases"/>
    <property type="match status" value="1"/>
</dbReference>
<gene>
    <name evidence="2" type="primary">pphA</name>
    <name evidence="2" type="ORF">J40TS1_13020</name>
</gene>
<dbReference type="GO" id="GO:0016791">
    <property type="term" value="F:phosphatase activity"/>
    <property type="evidence" value="ECO:0007669"/>
    <property type="project" value="TreeGrafter"/>
</dbReference>
<evidence type="ECO:0000313" key="2">
    <source>
        <dbReference type="EMBL" id="GIP15660.1"/>
    </source>
</evidence>
<dbReference type="GO" id="GO:0008803">
    <property type="term" value="F:bis(5'-nucleosyl)-tetraphosphatase (symmetrical) activity"/>
    <property type="evidence" value="ECO:0007669"/>
    <property type="project" value="TreeGrafter"/>
</dbReference>
<accession>A0A919YLG5</accession>
<dbReference type="PANTHER" id="PTHR42850:SF4">
    <property type="entry name" value="ZINC-DEPENDENT ENDOPOLYPHOSPHATASE"/>
    <property type="match status" value="1"/>
</dbReference>
<organism evidence="2 3">
    <name type="scientific">Paenibacillus montaniterrae</name>
    <dbReference type="NCBI Taxonomy" id="429341"/>
    <lineage>
        <taxon>Bacteria</taxon>
        <taxon>Bacillati</taxon>
        <taxon>Bacillota</taxon>
        <taxon>Bacilli</taxon>
        <taxon>Bacillales</taxon>
        <taxon>Paenibacillaceae</taxon>
        <taxon>Paenibacillus</taxon>
    </lineage>
</organism>
<reference evidence="2" key="1">
    <citation type="submission" date="2021-03" db="EMBL/GenBank/DDBJ databases">
        <title>Antimicrobial resistance genes in bacteria isolated from Japanese honey, and their potential for conferring macrolide and lincosamide resistance in the American foulbrood pathogen Paenibacillus larvae.</title>
        <authorList>
            <person name="Okamoto M."/>
            <person name="Kumagai M."/>
            <person name="Kanamori H."/>
            <person name="Takamatsu D."/>
        </authorList>
    </citation>
    <scope>NUCLEOTIDE SEQUENCE</scope>
    <source>
        <strain evidence="2">J40TS1</strain>
    </source>
</reference>
<dbReference type="InterPro" id="IPR004843">
    <property type="entry name" value="Calcineurin-like_PHP"/>
</dbReference>
<dbReference type="GO" id="GO:0110154">
    <property type="term" value="P:RNA decapping"/>
    <property type="evidence" value="ECO:0007669"/>
    <property type="project" value="TreeGrafter"/>
</dbReference>
<dbReference type="EMBL" id="BOSE01000002">
    <property type="protein sequence ID" value="GIP15660.1"/>
    <property type="molecule type" value="Genomic_DNA"/>
</dbReference>
<dbReference type="GO" id="GO:0005737">
    <property type="term" value="C:cytoplasm"/>
    <property type="evidence" value="ECO:0007669"/>
    <property type="project" value="TreeGrafter"/>
</dbReference>